<feature type="compositionally biased region" description="Low complexity" evidence="1">
    <location>
        <begin position="53"/>
        <end position="64"/>
    </location>
</feature>
<feature type="region of interest" description="Disordered" evidence="1">
    <location>
        <begin position="129"/>
        <end position="150"/>
    </location>
</feature>
<protein>
    <submittedName>
        <fullName evidence="2">Uncharacterized LOC100183537</fullName>
    </submittedName>
</protein>
<dbReference type="Ensembl" id="ENSCINT00000032088.1">
    <property type="protein sequence ID" value="ENSCINP00000033272.1"/>
    <property type="gene ID" value="ENSCING00000024934.1"/>
</dbReference>
<dbReference type="KEGG" id="cin:100183537"/>
<gene>
    <name evidence="2" type="primary">LOC100183537</name>
</gene>
<proteinExistence type="predicted"/>
<accession>A0A1W2WIS6</accession>
<dbReference type="GeneTree" id="ENSGT00660000097469"/>
<organism evidence="2 3">
    <name type="scientific">Ciona intestinalis</name>
    <name type="common">Transparent sea squirt</name>
    <name type="synonym">Ascidia intestinalis</name>
    <dbReference type="NCBI Taxonomy" id="7719"/>
    <lineage>
        <taxon>Eukaryota</taxon>
        <taxon>Metazoa</taxon>
        <taxon>Chordata</taxon>
        <taxon>Tunicata</taxon>
        <taxon>Ascidiacea</taxon>
        <taxon>Phlebobranchia</taxon>
        <taxon>Cionidae</taxon>
        <taxon>Ciona</taxon>
    </lineage>
</organism>
<reference evidence="2" key="3">
    <citation type="submission" date="2025-08" db="UniProtKB">
        <authorList>
            <consortium name="Ensembl"/>
        </authorList>
    </citation>
    <scope>IDENTIFICATION</scope>
</reference>
<dbReference type="GeneID" id="100183537"/>
<feature type="region of interest" description="Disordered" evidence="1">
    <location>
        <begin position="1"/>
        <end position="65"/>
    </location>
</feature>
<dbReference type="InParanoid" id="H2XUD8"/>
<feature type="compositionally biased region" description="Basic and acidic residues" evidence="1">
    <location>
        <begin position="129"/>
        <end position="142"/>
    </location>
</feature>
<evidence type="ECO:0000313" key="3">
    <source>
        <dbReference type="Proteomes" id="UP000008144"/>
    </source>
</evidence>
<keyword evidence="3" id="KW-1185">Reference proteome</keyword>
<reference evidence="3" key="1">
    <citation type="journal article" date="2002" name="Science">
        <title>The draft genome of Ciona intestinalis: insights into chordate and vertebrate origins.</title>
        <authorList>
            <person name="Dehal P."/>
            <person name="Satou Y."/>
            <person name="Campbell R.K."/>
            <person name="Chapman J."/>
            <person name="Degnan B."/>
            <person name="De Tomaso A."/>
            <person name="Davidson B."/>
            <person name="Di Gregorio A."/>
            <person name="Gelpke M."/>
            <person name="Goodstein D.M."/>
            <person name="Harafuji N."/>
            <person name="Hastings K.E."/>
            <person name="Ho I."/>
            <person name="Hotta K."/>
            <person name="Huang W."/>
            <person name="Kawashima T."/>
            <person name="Lemaire P."/>
            <person name="Martinez D."/>
            <person name="Meinertzhagen I.A."/>
            <person name="Necula S."/>
            <person name="Nonaka M."/>
            <person name="Putnam N."/>
            <person name="Rash S."/>
            <person name="Saiga H."/>
            <person name="Satake M."/>
            <person name="Terry A."/>
            <person name="Yamada L."/>
            <person name="Wang H.G."/>
            <person name="Awazu S."/>
            <person name="Azumi K."/>
            <person name="Boore J."/>
            <person name="Branno M."/>
            <person name="Chin-Bow S."/>
            <person name="DeSantis R."/>
            <person name="Doyle S."/>
            <person name="Francino P."/>
            <person name="Keys D.N."/>
            <person name="Haga S."/>
            <person name="Hayashi H."/>
            <person name="Hino K."/>
            <person name="Imai K.S."/>
            <person name="Inaba K."/>
            <person name="Kano S."/>
            <person name="Kobayashi K."/>
            <person name="Kobayashi M."/>
            <person name="Lee B.I."/>
            <person name="Makabe K.W."/>
            <person name="Manohar C."/>
            <person name="Matassi G."/>
            <person name="Medina M."/>
            <person name="Mochizuki Y."/>
            <person name="Mount S."/>
            <person name="Morishita T."/>
            <person name="Miura S."/>
            <person name="Nakayama A."/>
            <person name="Nishizaka S."/>
            <person name="Nomoto H."/>
            <person name="Ohta F."/>
            <person name="Oishi K."/>
            <person name="Rigoutsos I."/>
            <person name="Sano M."/>
            <person name="Sasaki A."/>
            <person name="Sasakura Y."/>
            <person name="Shoguchi E."/>
            <person name="Shin-i T."/>
            <person name="Spagnuolo A."/>
            <person name="Stainier D."/>
            <person name="Suzuki M.M."/>
            <person name="Tassy O."/>
            <person name="Takatori N."/>
            <person name="Tokuoka M."/>
            <person name="Yagi K."/>
            <person name="Yoshizaki F."/>
            <person name="Wada S."/>
            <person name="Zhang C."/>
            <person name="Hyatt P.D."/>
            <person name="Larimer F."/>
            <person name="Detter C."/>
            <person name="Doggett N."/>
            <person name="Glavina T."/>
            <person name="Hawkins T."/>
            <person name="Richardson P."/>
            <person name="Lucas S."/>
            <person name="Kohara Y."/>
            <person name="Levine M."/>
            <person name="Satoh N."/>
            <person name="Rokhsar D.S."/>
        </authorList>
    </citation>
    <scope>NUCLEOTIDE SEQUENCE [LARGE SCALE GENOMIC DNA]</scope>
</reference>
<evidence type="ECO:0000313" key="2">
    <source>
        <dbReference type="Ensembl" id="ENSCINP00000033272.1"/>
    </source>
</evidence>
<accession>H2XUD8</accession>
<feature type="compositionally biased region" description="Basic residues" evidence="1">
    <location>
        <begin position="8"/>
        <end position="17"/>
    </location>
</feature>
<dbReference type="EMBL" id="EAAA01002580">
    <property type="status" value="NOT_ANNOTATED_CDS"/>
    <property type="molecule type" value="Genomic_DNA"/>
</dbReference>
<reference evidence="2" key="2">
    <citation type="journal article" date="2008" name="Genome Biol.">
        <title>Improved genome assembly and evidence-based global gene model set for the chordate Ciona intestinalis: new insight into intron and operon populations.</title>
        <authorList>
            <person name="Satou Y."/>
            <person name="Mineta K."/>
            <person name="Ogasawara M."/>
            <person name="Sasakura Y."/>
            <person name="Shoguchi E."/>
            <person name="Ueno K."/>
            <person name="Yamada L."/>
            <person name="Matsumoto J."/>
            <person name="Wasserscheid J."/>
            <person name="Dewar K."/>
            <person name="Wiley G.B."/>
            <person name="Macmil S.L."/>
            <person name="Roe B.A."/>
            <person name="Zeller R.W."/>
            <person name="Hastings K.E."/>
            <person name="Lemaire P."/>
            <person name="Lindquist E."/>
            <person name="Endo T."/>
            <person name="Hotta K."/>
            <person name="Inaba K."/>
        </authorList>
    </citation>
    <scope>NUCLEOTIDE SEQUENCE [LARGE SCALE GENOMIC DNA]</scope>
    <source>
        <strain evidence="2">wild type</strain>
    </source>
</reference>
<dbReference type="OMA" id="DCMTISE"/>
<sequence length="222" mass="26061">MSSTYRRYQTHHTYKKHRDGDDSDYLNSQSPRRDSNRVTPPRYVKARSRSPIRRPFSSTSSSKFRSPDRYSIAEIINKKHSPTNYSTNNWYKHNRSYHSRWQPRNHKTNPQDEKPNFIMDVDHRMTRTVKLDESKSSSEEKAGGSNTLSDSKDLTAKVWIDEAENVFRSDCITISEVTQLFINEDESLKEKLLPVMEKCLRRLLSSHLNHLKVIKSKKQQSG</sequence>
<dbReference type="RefSeq" id="XP_002128390.1">
    <property type="nucleotide sequence ID" value="XM_002128354.4"/>
</dbReference>
<dbReference type="AlphaFoldDB" id="H2XUD8"/>
<name>H2XUD8_CIOIN</name>
<evidence type="ECO:0000256" key="1">
    <source>
        <dbReference type="SAM" id="MobiDB-lite"/>
    </source>
</evidence>
<reference evidence="2" key="4">
    <citation type="submission" date="2025-09" db="UniProtKB">
        <authorList>
            <consortium name="Ensembl"/>
        </authorList>
    </citation>
    <scope>IDENTIFICATION</scope>
</reference>
<dbReference type="HOGENOM" id="CLU_1288522_0_0_1"/>
<dbReference type="Proteomes" id="UP000008144">
    <property type="component" value="Chromosome 8"/>
</dbReference>